<accession>A0A0N9Q979</accession>
<evidence type="ECO:0000313" key="2">
    <source>
        <dbReference type="EMBL" id="ALH22989.1"/>
    </source>
</evidence>
<dbReference type="Proteomes" id="UP000203826">
    <property type="component" value="Segment"/>
</dbReference>
<reference evidence="2 3" key="1">
    <citation type="journal article" date="2015" name="Genome Announc.">
        <title>The 474-Kilobase-Pair Complete Genome Sequence of CeV-01B, a Virus Infecting Haptolina (Chrysochromulina) ericina (Prymnesiophyceae).</title>
        <authorList>
            <person name="Gallot-Lavallee L."/>
            <person name="Pagarete A."/>
            <person name="Legendre M."/>
            <person name="Santini S."/>
            <person name="Sandaa R.A."/>
            <person name="Himmelbauer H."/>
            <person name="Ogata H."/>
            <person name="Bratbak G."/>
            <person name="Claverie J.M."/>
        </authorList>
    </citation>
    <scope>NUCLEOTIDE SEQUENCE [LARGE SCALE GENOMIC DNA]</scope>
    <source>
        <strain evidence="2">CeV-01B</strain>
    </source>
</reference>
<sequence length="124" mass="14358">MENSMENIIDKKNMSNSDEVEKDSIYDPYKKVYYSDIVGSPILDAVTGVKYPFKVGSLDEKKFFKVRSTIAYKNRLAKTPYPTCASLANQAFYENPQSYMRYHSVMLSNEILDNWNKRNMAVTN</sequence>
<organism evidence="2 3">
    <name type="scientific">Chrysochromulina ericina virus CeV-01B</name>
    <dbReference type="NCBI Taxonomy" id="3070830"/>
    <lineage>
        <taxon>Viruses</taxon>
        <taxon>Varidnaviria</taxon>
        <taxon>Bamfordvirae</taxon>
        <taxon>Nucleocytoviricota</taxon>
        <taxon>Megaviricetes</taxon>
        <taxon>Imitervirales</taxon>
        <taxon>Mesomimiviridae</taxon>
        <taxon>Tethysvirus</taxon>
        <taxon>Tethysvirus raunefjordenense</taxon>
    </lineage>
</organism>
<evidence type="ECO:0000256" key="1">
    <source>
        <dbReference type="SAM" id="MobiDB-lite"/>
    </source>
</evidence>
<dbReference type="KEGG" id="vg:26048950"/>
<feature type="region of interest" description="Disordered" evidence="1">
    <location>
        <begin position="1"/>
        <end position="21"/>
    </location>
</feature>
<proteinExistence type="predicted"/>
<evidence type="ECO:0000313" key="3">
    <source>
        <dbReference type="Proteomes" id="UP000203826"/>
    </source>
</evidence>
<keyword evidence="3" id="KW-1185">Reference proteome</keyword>
<name>A0A0N9Q979_9VIRU</name>
<gene>
    <name evidence="2" type="ORF">ceV_083</name>
</gene>
<protein>
    <submittedName>
        <fullName evidence="2">Uncharacterized protein</fullName>
    </submittedName>
</protein>
<dbReference type="EMBL" id="KT820662">
    <property type="protein sequence ID" value="ALH22989.1"/>
    <property type="molecule type" value="Genomic_DNA"/>
</dbReference>